<sequence length="137" mass="14519">MSDKFDVLNTIEVEHEDIGAVEPVVGQGDSVRNKMIEKGAVVGDKITSNNGNQDVLSLLGGSRTQNMDGSKVVVSNEIIVPSKVTLNSNNHMAARVVERGSDISSKKATGRKALNEVHVANIKSGQPLSIGKNVVQT</sequence>
<dbReference type="Proteomes" id="UP001472677">
    <property type="component" value="Unassembled WGS sequence"/>
</dbReference>
<name>A0ABR2EIP4_9ROSI</name>
<evidence type="ECO:0008006" key="3">
    <source>
        <dbReference type="Google" id="ProtNLM"/>
    </source>
</evidence>
<evidence type="ECO:0000313" key="1">
    <source>
        <dbReference type="EMBL" id="KAK8561863.1"/>
    </source>
</evidence>
<gene>
    <name evidence="1" type="ORF">V6N12_048919</name>
</gene>
<dbReference type="EMBL" id="JBBPBM010000013">
    <property type="protein sequence ID" value="KAK8561863.1"/>
    <property type="molecule type" value="Genomic_DNA"/>
</dbReference>
<protein>
    <recommendedName>
        <fullName evidence="3">DNA-directed RNA polymerase</fullName>
    </recommendedName>
</protein>
<accession>A0ABR2EIP4</accession>
<comment type="caution">
    <text evidence="1">The sequence shown here is derived from an EMBL/GenBank/DDBJ whole genome shotgun (WGS) entry which is preliminary data.</text>
</comment>
<organism evidence="1 2">
    <name type="scientific">Hibiscus sabdariffa</name>
    <name type="common">roselle</name>
    <dbReference type="NCBI Taxonomy" id="183260"/>
    <lineage>
        <taxon>Eukaryota</taxon>
        <taxon>Viridiplantae</taxon>
        <taxon>Streptophyta</taxon>
        <taxon>Embryophyta</taxon>
        <taxon>Tracheophyta</taxon>
        <taxon>Spermatophyta</taxon>
        <taxon>Magnoliopsida</taxon>
        <taxon>eudicotyledons</taxon>
        <taxon>Gunneridae</taxon>
        <taxon>Pentapetalae</taxon>
        <taxon>rosids</taxon>
        <taxon>malvids</taxon>
        <taxon>Malvales</taxon>
        <taxon>Malvaceae</taxon>
        <taxon>Malvoideae</taxon>
        <taxon>Hibiscus</taxon>
    </lineage>
</organism>
<reference evidence="1 2" key="1">
    <citation type="journal article" date="2024" name="G3 (Bethesda)">
        <title>Genome assembly of Hibiscus sabdariffa L. provides insights into metabolisms of medicinal natural products.</title>
        <authorList>
            <person name="Kim T."/>
        </authorList>
    </citation>
    <scope>NUCLEOTIDE SEQUENCE [LARGE SCALE GENOMIC DNA]</scope>
    <source>
        <strain evidence="1">TK-2024</strain>
        <tissue evidence="1">Old leaves</tissue>
    </source>
</reference>
<evidence type="ECO:0000313" key="2">
    <source>
        <dbReference type="Proteomes" id="UP001472677"/>
    </source>
</evidence>
<keyword evidence="2" id="KW-1185">Reference proteome</keyword>
<proteinExistence type="predicted"/>